<dbReference type="Pfam" id="PF14833">
    <property type="entry name" value="NAD_binding_11"/>
    <property type="match status" value="1"/>
</dbReference>
<dbReference type="PROSITE" id="PS00895">
    <property type="entry name" value="3_HYDROXYISOBUT_DH"/>
    <property type="match status" value="1"/>
</dbReference>
<dbReference type="OrthoDB" id="9812907at2"/>
<feature type="domain" description="6-phosphogluconate dehydrogenase NADP-binding" evidence="6">
    <location>
        <begin position="7"/>
        <end position="165"/>
    </location>
</feature>
<evidence type="ECO:0000256" key="3">
    <source>
        <dbReference type="ARBA" id="ARBA00023027"/>
    </source>
</evidence>
<proteinExistence type="inferred from homology"/>
<dbReference type="InterPro" id="IPR029154">
    <property type="entry name" value="HIBADH-like_NADP-bd"/>
</dbReference>
<dbReference type="Pfam" id="PF03446">
    <property type="entry name" value="NAD_binding_2"/>
    <property type="match status" value="1"/>
</dbReference>
<keyword evidence="5" id="KW-1133">Transmembrane helix</keyword>
<reference evidence="8 9" key="1">
    <citation type="journal article" date="2014" name="Int. J. Syst. Evol. Microbiol.">
        <title>Celeribacter indicus sp. nov., a polycyclic aromatic hydrocarbon-degrading bacterium from deep-sea sediment and reclassification of Huaishuia halophila as Celeribacter halophilus comb. nov.</title>
        <authorList>
            <person name="Lai Q."/>
            <person name="Cao J."/>
            <person name="Yuan J."/>
            <person name="Li F."/>
            <person name="Shao Z."/>
        </authorList>
    </citation>
    <scope>NUCLEOTIDE SEQUENCE [LARGE SCALE GENOMIC DNA]</scope>
    <source>
        <strain evidence="8">P73</strain>
        <plasmid evidence="9">Plasmid pP73A</plasmid>
    </source>
</reference>
<dbReference type="SUPFAM" id="SSF51735">
    <property type="entry name" value="NAD(P)-binding Rossmann-fold domains"/>
    <property type="match status" value="1"/>
</dbReference>
<dbReference type="HOGENOM" id="CLU_035117_1_0_5"/>
<keyword evidence="8" id="KW-0614">Plasmid</keyword>
<dbReference type="Gene3D" id="3.40.50.720">
    <property type="entry name" value="NAD(P)-binding Rossmann-like Domain"/>
    <property type="match status" value="1"/>
</dbReference>
<dbReference type="GO" id="GO:0051287">
    <property type="term" value="F:NAD binding"/>
    <property type="evidence" value="ECO:0007669"/>
    <property type="project" value="InterPro"/>
</dbReference>
<keyword evidence="3" id="KW-0520">NAD</keyword>
<sequence length="301" mass="32057">MDRKDSVGFIGLGMMGIHMATNILRKGFPLIVRDIAPARCEALAAEGAQVADSPAAVAEKARITVLMVDTTAQVEEVIFGAEGIARQAQPGDRIICMSTIDPEAVRGFARELRPLGVGLIDAPVSGMEKGAREGTLKAFVGGAAEDLEACRPVLDAMTAQVIHLGDAGQGLAMKLVNNMLVQVGWVAVAEALVLGQKAGLDPEQMVSLIGEATGNSVAFQYMGPRWLERDFDGIRLDVTFKDMGHQIELGKSLGVPMMMATLAQQMYQLARCKGYGSEDGVAVVKVYEEMARLIDPPGQET</sequence>
<evidence type="ECO:0000259" key="7">
    <source>
        <dbReference type="Pfam" id="PF14833"/>
    </source>
</evidence>
<dbReference type="Gene3D" id="1.10.1040.10">
    <property type="entry name" value="N-(1-d-carboxylethyl)-l-norvaline Dehydrogenase, domain 2"/>
    <property type="match status" value="1"/>
</dbReference>
<dbReference type="RefSeq" id="WP_043872131.1">
    <property type="nucleotide sequence ID" value="NZ_CP004394.1"/>
</dbReference>
<organism evidence="8 9">
    <name type="scientific">Celeribacter indicus</name>
    <dbReference type="NCBI Taxonomy" id="1208324"/>
    <lineage>
        <taxon>Bacteria</taxon>
        <taxon>Pseudomonadati</taxon>
        <taxon>Pseudomonadota</taxon>
        <taxon>Alphaproteobacteria</taxon>
        <taxon>Rhodobacterales</taxon>
        <taxon>Roseobacteraceae</taxon>
        <taxon>Celeribacter</taxon>
    </lineage>
</organism>
<keyword evidence="9" id="KW-1185">Reference proteome</keyword>
<keyword evidence="2" id="KW-0560">Oxidoreductase</keyword>
<feature type="active site" evidence="4">
    <location>
        <position position="174"/>
    </location>
</feature>
<accession>A0A0B5E1L0</accession>
<evidence type="ECO:0000313" key="9">
    <source>
        <dbReference type="Proteomes" id="UP000031521"/>
    </source>
</evidence>
<dbReference type="GO" id="GO:0016491">
    <property type="term" value="F:oxidoreductase activity"/>
    <property type="evidence" value="ECO:0007669"/>
    <property type="project" value="UniProtKB-KW"/>
</dbReference>
<name>A0A0B5E1L0_9RHOB</name>
<dbReference type="SUPFAM" id="SSF48179">
    <property type="entry name" value="6-phosphogluconate dehydrogenase C-terminal domain-like"/>
    <property type="match status" value="1"/>
</dbReference>
<gene>
    <name evidence="8" type="ORF">P73_4424</name>
</gene>
<evidence type="ECO:0000256" key="1">
    <source>
        <dbReference type="ARBA" id="ARBA00009080"/>
    </source>
</evidence>
<evidence type="ECO:0000256" key="5">
    <source>
        <dbReference type="SAM" id="Phobius"/>
    </source>
</evidence>
<evidence type="ECO:0000256" key="2">
    <source>
        <dbReference type="ARBA" id="ARBA00023002"/>
    </source>
</evidence>
<dbReference type="GO" id="GO:0016054">
    <property type="term" value="P:organic acid catabolic process"/>
    <property type="evidence" value="ECO:0007669"/>
    <property type="project" value="UniProtKB-ARBA"/>
</dbReference>
<comment type="similarity">
    <text evidence="1">Belongs to the HIBADH-related family.</text>
</comment>
<dbReference type="InterPro" id="IPR015815">
    <property type="entry name" value="HIBADH-related"/>
</dbReference>
<dbReference type="Proteomes" id="UP000031521">
    <property type="component" value="Plasmid pP73A"/>
</dbReference>
<dbReference type="AlphaFoldDB" id="A0A0B5E1L0"/>
<protein>
    <submittedName>
        <fullName evidence="8">6-phosphogluconate dehydrogenase</fullName>
    </submittedName>
</protein>
<dbReference type="InterPro" id="IPR008927">
    <property type="entry name" value="6-PGluconate_DH-like_C_sf"/>
</dbReference>
<dbReference type="PIRSF" id="PIRSF000103">
    <property type="entry name" value="HIBADH"/>
    <property type="match status" value="1"/>
</dbReference>
<dbReference type="GO" id="GO:0050661">
    <property type="term" value="F:NADP binding"/>
    <property type="evidence" value="ECO:0007669"/>
    <property type="project" value="InterPro"/>
</dbReference>
<dbReference type="EMBL" id="CP004394">
    <property type="protein sequence ID" value="AJE49139.1"/>
    <property type="molecule type" value="Genomic_DNA"/>
</dbReference>
<feature type="transmembrane region" description="Helical" evidence="5">
    <location>
        <begin position="6"/>
        <end position="24"/>
    </location>
</feature>
<geneLocation type="plasmid" evidence="8 9">
    <name>pP73A</name>
</geneLocation>
<dbReference type="InterPro" id="IPR006115">
    <property type="entry name" value="6PGDH_NADP-bd"/>
</dbReference>
<evidence type="ECO:0000313" key="8">
    <source>
        <dbReference type="EMBL" id="AJE49139.1"/>
    </source>
</evidence>
<dbReference type="KEGG" id="cid:P73_4424"/>
<evidence type="ECO:0000259" key="6">
    <source>
        <dbReference type="Pfam" id="PF03446"/>
    </source>
</evidence>
<dbReference type="InterPro" id="IPR036291">
    <property type="entry name" value="NAD(P)-bd_dom_sf"/>
</dbReference>
<keyword evidence="5" id="KW-0472">Membrane</keyword>
<dbReference type="InterPro" id="IPR013328">
    <property type="entry name" value="6PGD_dom2"/>
</dbReference>
<dbReference type="PANTHER" id="PTHR43060">
    <property type="entry name" value="3-HYDROXYISOBUTYRATE DEHYDROGENASE-LIKE 1, MITOCHONDRIAL-RELATED"/>
    <property type="match status" value="1"/>
</dbReference>
<dbReference type="InterPro" id="IPR002204">
    <property type="entry name" value="3-OH-isobutyrate_DH-rel_CS"/>
</dbReference>
<dbReference type="PANTHER" id="PTHR43060:SF15">
    <property type="entry name" value="3-HYDROXYISOBUTYRATE DEHYDROGENASE-LIKE 1, MITOCHONDRIAL-RELATED"/>
    <property type="match status" value="1"/>
</dbReference>
<feature type="domain" description="3-hydroxyisobutyrate dehydrogenase-like NAD-binding" evidence="7">
    <location>
        <begin position="168"/>
        <end position="287"/>
    </location>
</feature>
<keyword evidence="5" id="KW-0812">Transmembrane</keyword>
<evidence type="ECO:0000256" key="4">
    <source>
        <dbReference type="PIRSR" id="PIRSR000103-1"/>
    </source>
</evidence>